<evidence type="ECO:0000313" key="1">
    <source>
        <dbReference type="EMBL" id="KPM02881.1"/>
    </source>
</evidence>
<dbReference type="EMBL" id="JXLN01003212">
    <property type="protein sequence ID" value="KPM02881.1"/>
    <property type="molecule type" value="Genomic_DNA"/>
</dbReference>
<reference evidence="1 2" key="1">
    <citation type="journal article" date="2015" name="Parasit. Vectors">
        <title>Draft genome of the scabies mite.</title>
        <authorList>
            <person name="Rider S.D.Jr."/>
            <person name="Morgan M.S."/>
            <person name="Arlian L.G."/>
        </authorList>
    </citation>
    <scope>NUCLEOTIDE SEQUENCE [LARGE SCALE GENOMIC DNA]</scope>
    <source>
        <strain evidence="1">Arlian Lab</strain>
    </source>
</reference>
<comment type="caution">
    <text evidence="1">The sequence shown here is derived from an EMBL/GenBank/DDBJ whole genome shotgun (WGS) entry which is preliminary data.</text>
</comment>
<sequence length="89" mass="10074">MNSGNNAIGYDYFNQDPFLEDENLTDEKCLPFGYFYDDDKEFNQLISSASITNSSSLSLSSNNSSPLFEDLYTPTQINSNGNFRIITFD</sequence>
<evidence type="ECO:0000313" key="2">
    <source>
        <dbReference type="Proteomes" id="UP000616769"/>
    </source>
</evidence>
<dbReference type="VEuPathDB" id="VectorBase:SSCA004568"/>
<name>A0A131ZW52_SARSC</name>
<protein>
    <submittedName>
        <fullName evidence="1">Uncharacterized protein</fullName>
    </submittedName>
</protein>
<dbReference type="AlphaFoldDB" id="A0A131ZW52"/>
<organism evidence="1 2">
    <name type="scientific">Sarcoptes scabiei</name>
    <name type="common">Itch mite</name>
    <name type="synonym">Acarus scabiei</name>
    <dbReference type="NCBI Taxonomy" id="52283"/>
    <lineage>
        <taxon>Eukaryota</taxon>
        <taxon>Metazoa</taxon>
        <taxon>Ecdysozoa</taxon>
        <taxon>Arthropoda</taxon>
        <taxon>Chelicerata</taxon>
        <taxon>Arachnida</taxon>
        <taxon>Acari</taxon>
        <taxon>Acariformes</taxon>
        <taxon>Sarcoptiformes</taxon>
        <taxon>Astigmata</taxon>
        <taxon>Psoroptidia</taxon>
        <taxon>Sarcoptoidea</taxon>
        <taxon>Sarcoptidae</taxon>
        <taxon>Sarcoptinae</taxon>
        <taxon>Sarcoptes</taxon>
    </lineage>
</organism>
<accession>A0A131ZW52</accession>
<proteinExistence type="predicted"/>
<dbReference type="Proteomes" id="UP000616769">
    <property type="component" value="Unassembled WGS sequence"/>
</dbReference>
<gene>
    <name evidence="1" type="ORF">QR98_0013070</name>
</gene>